<comment type="caution">
    <text evidence="1">The sequence shown here is derived from an EMBL/GenBank/DDBJ whole genome shotgun (WGS) entry which is preliminary data.</text>
</comment>
<organism evidence="1 2">
    <name type="scientific">Smallanthus sonchifolius</name>
    <dbReference type="NCBI Taxonomy" id="185202"/>
    <lineage>
        <taxon>Eukaryota</taxon>
        <taxon>Viridiplantae</taxon>
        <taxon>Streptophyta</taxon>
        <taxon>Embryophyta</taxon>
        <taxon>Tracheophyta</taxon>
        <taxon>Spermatophyta</taxon>
        <taxon>Magnoliopsida</taxon>
        <taxon>eudicotyledons</taxon>
        <taxon>Gunneridae</taxon>
        <taxon>Pentapetalae</taxon>
        <taxon>asterids</taxon>
        <taxon>campanulids</taxon>
        <taxon>Asterales</taxon>
        <taxon>Asteraceae</taxon>
        <taxon>Asteroideae</taxon>
        <taxon>Heliantheae alliance</taxon>
        <taxon>Millerieae</taxon>
        <taxon>Smallanthus</taxon>
    </lineage>
</organism>
<evidence type="ECO:0000313" key="2">
    <source>
        <dbReference type="Proteomes" id="UP001056120"/>
    </source>
</evidence>
<dbReference type="EMBL" id="CM042043">
    <property type="protein sequence ID" value="KAI3695219.1"/>
    <property type="molecule type" value="Genomic_DNA"/>
</dbReference>
<reference evidence="2" key="1">
    <citation type="journal article" date="2022" name="Mol. Ecol. Resour.">
        <title>The genomes of chicory, endive, great burdock and yacon provide insights into Asteraceae palaeo-polyploidization history and plant inulin production.</title>
        <authorList>
            <person name="Fan W."/>
            <person name="Wang S."/>
            <person name="Wang H."/>
            <person name="Wang A."/>
            <person name="Jiang F."/>
            <person name="Liu H."/>
            <person name="Zhao H."/>
            <person name="Xu D."/>
            <person name="Zhang Y."/>
        </authorList>
    </citation>
    <scope>NUCLEOTIDE SEQUENCE [LARGE SCALE GENOMIC DNA]</scope>
    <source>
        <strain evidence="2">cv. Yunnan</strain>
    </source>
</reference>
<gene>
    <name evidence="1" type="ORF">L1987_78211</name>
</gene>
<dbReference type="Proteomes" id="UP001056120">
    <property type="component" value="Linkage Group LG26"/>
</dbReference>
<reference evidence="1 2" key="2">
    <citation type="journal article" date="2022" name="Mol. Ecol. Resour.">
        <title>The genomes of chicory, endive, great burdock and yacon provide insights into Asteraceae paleo-polyploidization history and plant inulin production.</title>
        <authorList>
            <person name="Fan W."/>
            <person name="Wang S."/>
            <person name="Wang H."/>
            <person name="Wang A."/>
            <person name="Jiang F."/>
            <person name="Liu H."/>
            <person name="Zhao H."/>
            <person name="Xu D."/>
            <person name="Zhang Y."/>
        </authorList>
    </citation>
    <scope>NUCLEOTIDE SEQUENCE [LARGE SCALE GENOMIC DNA]</scope>
    <source>
        <strain evidence="2">cv. Yunnan</strain>
        <tissue evidence="1">Leaves</tissue>
    </source>
</reference>
<name>A0ACB8ZB72_9ASTR</name>
<sequence>MQKLINKGIENVIPTMLEAFEKAQTAKAEAKAKGKGKEHTPPNSEHNESNHTVSIIKEHSKTHSHQEHAKAPVIPQVTVMLIATNHVDYMTKMLEYARLVPHLATPESNLIKRYIYGLVSGTTDPFLKEKDNPVFPYAKSARRSIRGNVNIIPQQHVLTAKELVNTLTNAREGKRSHVTTVGKLGTSKIQVSRSLNGCSITLYGHVVPVQLLPMEVAGFDIVLGIDWLATNQAHILCDQKAIELHMPSGEMIKIKGDESTNPVGLISMMKAMKYFQKGYLAYLIYLTASNPERELKDVPIISKYPYVFPVELPGIPLDREVEFQINIVTIKNRYPLPRIDDLFDQLHGARCFSKIDLQSGYHQLKVQEDDVSKIAFRTRYGHFEFMVMSFGLTNAPTTFMDMVNRIYERRIQVDPAKIEAISNREVSKNPTEVRSFLGLTGYYRRFIKDFSRIYVPLITLTRKVIKYEWGPKQDEAFETLKRKLTQAPILSLPEGNEGFVVFCDASHTGLGCI</sequence>
<accession>A0ACB8ZB72</accession>
<proteinExistence type="predicted"/>
<evidence type="ECO:0000313" key="1">
    <source>
        <dbReference type="EMBL" id="KAI3695219.1"/>
    </source>
</evidence>
<protein>
    <submittedName>
        <fullName evidence="1">Uncharacterized protein</fullName>
    </submittedName>
</protein>
<keyword evidence="2" id="KW-1185">Reference proteome</keyword>